<dbReference type="EnsemblMetazoa" id="AFAF000340-RA">
    <property type="protein sequence ID" value="AFAF000340-PA"/>
    <property type="gene ID" value="AFAF000340"/>
</dbReference>
<proteinExistence type="predicted"/>
<sequence length="136" mass="14998">MAPFERKAMGKIDQSTCPRFFVGTSSPMLDLRWLASSSGPFDLNTDWTCRLNLTSSRGAFLPPAVLDSQAKVSRSGCAWGSNFRFFRESLALEQRIPFRILQPTAGNRFARLTLDGDDPDPVGPSDRGCRGRLAIA</sequence>
<dbReference type="EMBL" id="AXCN02001353">
    <property type="status" value="NOT_ANNOTATED_CDS"/>
    <property type="molecule type" value="Genomic_DNA"/>
</dbReference>
<dbReference type="AlphaFoldDB" id="A0A182PZZ6"/>
<protein>
    <submittedName>
        <fullName evidence="1">Uncharacterized protein</fullName>
    </submittedName>
</protein>
<name>A0A182PZZ6_9DIPT</name>
<accession>A0A182PZZ6</accession>
<reference evidence="1" key="2">
    <citation type="submission" date="2020-05" db="UniProtKB">
        <authorList>
            <consortium name="EnsemblMetazoa"/>
        </authorList>
    </citation>
    <scope>IDENTIFICATION</scope>
    <source>
        <strain evidence="1">FAR1</strain>
    </source>
</reference>
<reference evidence="2" key="1">
    <citation type="submission" date="2014-01" db="EMBL/GenBank/DDBJ databases">
        <title>The Genome Sequence of Anopheles farauti FAR1 (V2).</title>
        <authorList>
            <consortium name="The Broad Institute Genomics Platform"/>
            <person name="Neafsey D.E."/>
            <person name="Besansky N."/>
            <person name="Howell P."/>
            <person name="Walton C."/>
            <person name="Young S.K."/>
            <person name="Zeng Q."/>
            <person name="Gargeya S."/>
            <person name="Fitzgerald M."/>
            <person name="Haas B."/>
            <person name="Abouelleil A."/>
            <person name="Allen A.W."/>
            <person name="Alvarado L."/>
            <person name="Arachchi H.M."/>
            <person name="Berlin A.M."/>
            <person name="Chapman S.B."/>
            <person name="Gainer-Dewar J."/>
            <person name="Goldberg J."/>
            <person name="Griggs A."/>
            <person name="Gujja S."/>
            <person name="Hansen M."/>
            <person name="Howarth C."/>
            <person name="Imamovic A."/>
            <person name="Ireland A."/>
            <person name="Larimer J."/>
            <person name="McCowan C."/>
            <person name="Murphy C."/>
            <person name="Pearson M."/>
            <person name="Poon T.W."/>
            <person name="Priest M."/>
            <person name="Roberts A."/>
            <person name="Saif S."/>
            <person name="Shea T."/>
            <person name="Sisk P."/>
            <person name="Sykes S."/>
            <person name="Wortman J."/>
            <person name="Nusbaum C."/>
            <person name="Birren B."/>
        </authorList>
    </citation>
    <scope>NUCLEOTIDE SEQUENCE [LARGE SCALE GENOMIC DNA]</scope>
    <source>
        <strain evidence="2">FAR1</strain>
    </source>
</reference>
<evidence type="ECO:0000313" key="2">
    <source>
        <dbReference type="Proteomes" id="UP000075886"/>
    </source>
</evidence>
<keyword evidence="2" id="KW-1185">Reference proteome</keyword>
<dbReference type="Proteomes" id="UP000075886">
    <property type="component" value="Unassembled WGS sequence"/>
</dbReference>
<organism evidence="1 2">
    <name type="scientific">Anopheles farauti</name>
    <dbReference type="NCBI Taxonomy" id="69004"/>
    <lineage>
        <taxon>Eukaryota</taxon>
        <taxon>Metazoa</taxon>
        <taxon>Ecdysozoa</taxon>
        <taxon>Arthropoda</taxon>
        <taxon>Hexapoda</taxon>
        <taxon>Insecta</taxon>
        <taxon>Pterygota</taxon>
        <taxon>Neoptera</taxon>
        <taxon>Endopterygota</taxon>
        <taxon>Diptera</taxon>
        <taxon>Nematocera</taxon>
        <taxon>Culicoidea</taxon>
        <taxon>Culicidae</taxon>
        <taxon>Anophelinae</taxon>
        <taxon>Anopheles</taxon>
    </lineage>
</organism>
<evidence type="ECO:0000313" key="1">
    <source>
        <dbReference type="EnsemblMetazoa" id="AFAF000340-PA"/>
    </source>
</evidence>
<dbReference type="VEuPathDB" id="VectorBase:AFAF000340"/>